<organism evidence="1 2">
    <name type="scientific">Trifolium medium</name>
    <dbReference type="NCBI Taxonomy" id="97028"/>
    <lineage>
        <taxon>Eukaryota</taxon>
        <taxon>Viridiplantae</taxon>
        <taxon>Streptophyta</taxon>
        <taxon>Embryophyta</taxon>
        <taxon>Tracheophyta</taxon>
        <taxon>Spermatophyta</taxon>
        <taxon>Magnoliopsida</taxon>
        <taxon>eudicotyledons</taxon>
        <taxon>Gunneridae</taxon>
        <taxon>Pentapetalae</taxon>
        <taxon>rosids</taxon>
        <taxon>fabids</taxon>
        <taxon>Fabales</taxon>
        <taxon>Fabaceae</taxon>
        <taxon>Papilionoideae</taxon>
        <taxon>50 kb inversion clade</taxon>
        <taxon>NPAAA clade</taxon>
        <taxon>Hologalegina</taxon>
        <taxon>IRL clade</taxon>
        <taxon>Trifolieae</taxon>
        <taxon>Trifolium</taxon>
    </lineage>
</organism>
<feature type="non-terminal residue" evidence="1">
    <location>
        <position position="73"/>
    </location>
</feature>
<evidence type="ECO:0000313" key="1">
    <source>
        <dbReference type="EMBL" id="MCI62172.1"/>
    </source>
</evidence>
<dbReference type="EMBL" id="LXQA010614278">
    <property type="protein sequence ID" value="MCI62172.1"/>
    <property type="molecule type" value="Genomic_DNA"/>
</dbReference>
<comment type="caution">
    <text evidence="1">The sequence shown here is derived from an EMBL/GenBank/DDBJ whole genome shotgun (WGS) entry which is preliminary data.</text>
</comment>
<sequence length="73" mass="8033">MLIISVSAVTIWLDIVTVEQRHVALDQHAIWPCSASMRTVLDVESCSTSMRAVLDTCVDCSTPVQNTKLLQVC</sequence>
<proteinExistence type="predicted"/>
<dbReference type="AlphaFoldDB" id="A0A392TMG5"/>
<name>A0A392TMG5_9FABA</name>
<evidence type="ECO:0000313" key="2">
    <source>
        <dbReference type="Proteomes" id="UP000265520"/>
    </source>
</evidence>
<dbReference type="Proteomes" id="UP000265520">
    <property type="component" value="Unassembled WGS sequence"/>
</dbReference>
<keyword evidence="2" id="KW-1185">Reference proteome</keyword>
<reference evidence="1 2" key="1">
    <citation type="journal article" date="2018" name="Front. Plant Sci.">
        <title>Red Clover (Trifolium pratense) and Zigzag Clover (T. medium) - A Picture of Genomic Similarities and Differences.</title>
        <authorList>
            <person name="Dluhosova J."/>
            <person name="Istvanek J."/>
            <person name="Nedelnik J."/>
            <person name="Repkova J."/>
        </authorList>
    </citation>
    <scope>NUCLEOTIDE SEQUENCE [LARGE SCALE GENOMIC DNA]</scope>
    <source>
        <strain evidence="2">cv. 10/8</strain>
        <tissue evidence="1">Leaf</tissue>
    </source>
</reference>
<protein>
    <submittedName>
        <fullName evidence="1">Uncharacterized protein</fullName>
    </submittedName>
</protein>
<accession>A0A392TMG5</accession>